<evidence type="ECO:0000313" key="4">
    <source>
        <dbReference type="Proteomes" id="UP000053477"/>
    </source>
</evidence>
<dbReference type="OrthoDB" id="5599269at2759"/>
<proteinExistence type="predicted"/>
<accession>A0A0H2S7J6</accession>
<feature type="compositionally biased region" description="Pro residues" evidence="2">
    <location>
        <begin position="435"/>
        <end position="445"/>
    </location>
</feature>
<dbReference type="EMBL" id="KQ085883">
    <property type="protein sequence ID" value="KLO20220.1"/>
    <property type="molecule type" value="Genomic_DNA"/>
</dbReference>
<feature type="compositionally biased region" description="Low complexity" evidence="2">
    <location>
        <begin position="446"/>
        <end position="465"/>
    </location>
</feature>
<sequence>MSSFFNSLADKAQTALNSSSIGQQIQSKLGGVTGEHQAGAGEGSAQGGPGGRNSTLGNLTHQFRSLQMQYSTVSPIQRVITSEKGVILDFASVAKDAKAQSKELYTWGQSEHEDLKDVTDRLAYLNFVHGSLSSNLAQRLDSARSSLKILRDAENNIAPRRQQRNVIQMQINRIEHEKPKGLENRLADLKGQLKKLESDDDTSEREIEIMKRKAVKDSEAWKWAALREYGEKLILLAQASESIVDALPSDPPTATQPYRGAQTTAATRASLQFALDHYKPGSISHAFQPSDADLGRSDSRSFGVTHATELSNIATHGSRPGSRPGTPPMNIRRDSHDSAGHLAVSPGSPVLPVNPASLNNEPAKIPSSPKRSSISSAGVGTLNLQPEASHDAQEPAPSMEGPTVAETGVPLSAGADGPGPSSGSLLDLKARHSPSPSPRLPPSSFPVPGRESSSSSASMPTISPIPSLPPPSTDSPTATAYNPPSGPPPASLPGYSTGVTAEKPEIVGVVPTVSAPVPVKKYESAEEEKARLQREDRERILQGEASATPPQKYETAEEEKKRLEREERDRLLSEGSSGNPNPSRKDTTDDEGQPPAYQDF</sequence>
<dbReference type="GO" id="GO:0036286">
    <property type="term" value="C:eisosome filament"/>
    <property type="evidence" value="ECO:0007669"/>
    <property type="project" value="TreeGrafter"/>
</dbReference>
<feature type="region of interest" description="Disordered" evidence="2">
    <location>
        <begin position="32"/>
        <end position="57"/>
    </location>
</feature>
<feature type="compositionally biased region" description="Low complexity" evidence="2">
    <location>
        <begin position="363"/>
        <end position="377"/>
    </location>
</feature>
<dbReference type="Pfam" id="PF13805">
    <property type="entry name" value="Pil1"/>
    <property type="match status" value="1"/>
</dbReference>
<keyword evidence="4" id="KW-1185">Reference proteome</keyword>
<feature type="compositionally biased region" description="Low complexity" evidence="2">
    <location>
        <begin position="410"/>
        <end position="427"/>
    </location>
</feature>
<dbReference type="AlphaFoldDB" id="A0A0H2S7J6"/>
<feature type="compositionally biased region" description="Gly residues" evidence="2">
    <location>
        <begin position="40"/>
        <end position="51"/>
    </location>
</feature>
<dbReference type="InterPro" id="IPR027267">
    <property type="entry name" value="AH/BAR_dom_sf"/>
</dbReference>
<gene>
    <name evidence="3" type="ORF">SCHPADRAFT_992308</name>
</gene>
<feature type="coiled-coil region" evidence="1">
    <location>
        <begin position="179"/>
        <end position="213"/>
    </location>
</feature>
<dbReference type="PANTHER" id="PTHR31962:SF1">
    <property type="entry name" value="SPHINGOLIPID LONG CHAIN BASE-RESPONSIVE PROTEIN PIL1"/>
    <property type="match status" value="1"/>
</dbReference>
<feature type="compositionally biased region" description="Basic and acidic residues" evidence="2">
    <location>
        <begin position="554"/>
        <end position="572"/>
    </location>
</feature>
<dbReference type="PANTHER" id="PTHR31962">
    <property type="entry name" value="SPHINGOLIPID LONG CHAIN BASE-RESPONSIVE PROTEIN PIL1"/>
    <property type="match status" value="1"/>
</dbReference>
<feature type="compositionally biased region" description="Basic and acidic residues" evidence="2">
    <location>
        <begin position="520"/>
        <end position="541"/>
    </location>
</feature>
<name>A0A0H2S7J6_9AGAM</name>
<dbReference type="GO" id="GO:0005886">
    <property type="term" value="C:plasma membrane"/>
    <property type="evidence" value="ECO:0007669"/>
    <property type="project" value="TreeGrafter"/>
</dbReference>
<evidence type="ECO:0000313" key="3">
    <source>
        <dbReference type="EMBL" id="KLO20220.1"/>
    </source>
</evidence>
<dbReference type="GO" id="GO:0008289">
    <property type="term" value="F:lipid binding"/>
    <property type="evidence" value="ECO:0007669"/>
    <property type="project" value="TreeGrafter"/>
</dbReference>
<dbReference type="Gene3D" id="1.20.1270.60">
    <property type="entry name" value="Arfaptin homology (AH) domain/BAR domain"/>
    <property type="match status" value="1"/>
</dbReference>
<evidence type="ECO:0000256" key="1">
    <source>
        <dbReference type="SAM" id="Coils"/>
    </source>
</evidence>
<dbReference type="InterPro" id="IPR028245">
    <property type="entry name" value="PIL1/LSP1"/>
</dbReference>
<dbReference type="Proteomes" id="UP000053477">
    <property type="component" value="Unassembled WGS sequence"/>
</dbReference>
<evidence type="ECO:0000256" key="2">
    <source>
        <dbReference type="SAM" id="MobiDB-lite"/>
    </source>
</evidence>
<organism evidence="3 4">
    <name type="scientific">Schizopora paradoxa</name>
    <dbReference type="NCBI Taxonomy" id="27342"/>
    <lineage>
        <taxon>Eukaryota</taxon>
        <taxon>Fungi</taxon>
        <taxon>Dikarya</taxon>
        <taxon>Basidiomycota</taxon>
        <taxon>Agaricomycotina</taxon>
        <taxon>Agaricomycetes</taxon>
        <taxon>Hymenochaetales</taxon>
        <taxon>Schizoporaceae</taxon>
        <taxon>Schizopora</taxon>
    </lineage>
</organism>
<dbReference type="STRING" id="27342.A0A0H2S7J6"/>
<keyword evidence="1" id="KW-0175">Coiled coil</keyword>
<protein>
    <recommendedName>
        <fullName evidence="5">Sphingolipid long chain base-responsive protein LSP1</fullName>
    </recommendedName>
</protein>
<reference evidence="3 4" key="1">
    <citation type="submission" date="2015-04" db="EMBL/GenBank/DDBJ databases">
        <title>Complete genome sequence of Schizopora paradoxa KUC8140, a cosmopolitan wood degrader in East Asia.</title>
        <authorList>
            <consortium name="DOE Joint Genome Institute"/>
            <person name="Min B."/>
            <person name="Park H."/>
            <person name="Jang Y."/>
            <person name="Kim J.-J."/>
            <person name="Kim K.H."/>
            <person name="Pangilinan J."/>
            <person name="Lipzen A."/>
            <person name="Riley R."/>
            <person name="Grigoriev I.V."/>
            <person name="Spatafora J.W."/>
            <person name="Choi I.-G."/>
        </authorList>
    </citation>
    <scope>NUCLEOTIDE SEQUENCE [LARGE SCALE GENOMIC DNA]</scope>
    <source>
        <strain evidence="3 4">KUC8140</strain>
    </source>
</reference>
<dbReference type="GO" id="GO:0006897">
    <property type="term" value="P:endocytosis"/>
    <property type="evidence" value="ECO:0007669"/>
    <property type="project" value="TreeGrafter"/>
</dbReference>
<feature type="region of interest" description="Disordered" evidence="2">
    <location>
        <begin position="309"/>
        <end position="600"/>
    </location>
</feature>
<dbReference type="GO" id="GO:0070941">
    <property type="term" value="P:eisosome assembly"/>
    <property type="evidence" value="ECO:0007669"/>
    <property type="project" value="TreeGrafter"/>
</dbReference>
<dbReference type="InParanoid" id="A0A0H2S7J6"/>
<evidence type="ECO:0008006" key="5">
    <source>
        <dbReference type="Google" id="ProtNLM"/>
    </source>
</evidence>